<dbReference type="SUPFAM" id="SSF52540">
    <property type="entry name" value="P-loop containing nucleoside triphosphate hydrolases"/>
    <property type="match status" value="1"/>
</dbReference>
<evidence type="ECO:0000313" key="4">
    <source>
        <dbReference type="Proteomes" id="UP000640333"/>
    </source>
</evidence>
<reference evidence="3" key="1">
    <citation type="submission" date="2020-10" db="EMBL/GenBank/DDBJ databases">
        <title>Bacterium isolated from coastal waters sediment.</title>
        <authorList>
            <person name="Chen R.-J."/>
            <person name="Lu D.-C."/>
            <person name="Zhu K.-L."/>
            <person name="Du Z.-J."/>
        </authorList>
    </citation>
    <scope>NUCLEOTIDE SEQUENCE</scope>
    <source>
        <strain evidence="3">N1Y112</strain>
    </source>
</reference>
<proteinExistence type="predicted"/>
<dbReference type="CDD" id="cd00009">
    <property type="entry name" value="AAA"/>
    <property type="match status" value="1"/>
</dbReference>
<dbReference type="Gene3D" id="3.40.50.410">
    <property type="entry name" value="von Willebrand factor, type A domain"/>
    <property type="match status" value="1"/>
</dbReference>
<dbReference type="InterPro" id="IPR002035">
    <property type="entry name" value="VWF_A"/>
</dbReference>
<dbReference type="GO" id="GO:0016887">
    <property type="term" value="F:ATP hydrolysis activity"/>
    <property type="evidence" value="ECO:0007669"/>
    <property type="project" value="InterPro"/>
</dbReference>
<feature type="compositionally biased region" description="Basic and acidic residues" evidence="1">
    <location>
        <begin position="309"/>
        <end position="329"/>
    </location>
</feature>
<evidence type="ECO:0000256" key="1">
    <source>
        <dbReference type="SAM" id="MobiDB-lite"/>
    </source>
</evidence>
<dbReference type="InterPro" id="IPR041628">
    <property type="entry name" value="ChlI/MoxR_AAA_lid"/>
</dbReference>
<sequence length="576" mass="63163">MSERHFPFSAVAGQAQFKLALILAAINPSIGGVVISGPRGCAKSTLARGLADLLPSDTDSSRHAFVTLPLGASEEMLLGTLDLQKVLDDQTVAFRPGLLSKAHGGVLYVDEVNLLADHLVDQLLDVAASGINRIERDGISHSHPAQFLLIGTMNPDEGELRPQLHDRFGLCVELSNQYSALERVEIVRSREAFDRDPQAFCVEFAEQQGQLLDAIHQARLNLPVIQCDDALRLTIAERCNHAQVDGLRADIVWYRAALAHAAWCRRTDVTLEDLDAVEHLVLAHRRKTSAPNPPQQPDQSPPPSSGGFKRPDDRHRQSDQDRQESRADSDQSDWGSMAPQQQRTASDLPVLTLNFDGQIHPVTTAATALAGQKKGIDAGDRHRGKATNQKPNWFSTLVANSGIWPPEKLRFQRQKQGLSVLHLVLLDTSASTLGQGPESVGKAALLQISEQAYLQREQLSVFGFGNNAVENLLPRVRAPKELRNWLDNLPVGGGTPMRDALEQAMQYLKTLQRQTPALQLRTYILTDGRSSAQLNDLTLPGETVWIDIEQVAVKRGRGPQLAAQLGATYLPLPAYS</sequence>
<accession>A0A8J7K938</accession>
<keyword evidence="3" id="KW-0547">Nucleotide-binding</keyword>
<dbReference type="InterPro" id="IPR003593">
    <property type="entry name" value="AAA+_ATPase"/>
</dbReference>
<dbReference type="Pfam" id="PF17863">
    <property type="entry name" value="AAA_lid_2"/>
    <property type="match status" value="1"/>
</dbReference>
<dbReference type="AlphaFoldDB" id="A0A8J7K938"/>
<dbReference type="PANTHER" id="PTHR35023:SF1">
    <property type="entry name" value="MG-PROTOPORPHYRIN IX CHELATASE"/>
    <property type="match status" value="1"/>
</dbReference>
<dbReference type="InterPro" id="IPR052989">
    <property type="entry name" value="Mg-chelatase_DI-like"/>
</dbReference>
<dbReference type="Pfam" id="PF13519">
    <property type="entry name" value="VWA_2"/>
    <property type="match status" value="1"/>
</dbReference>
<dbReference type="PANTHER" id="PTHR35023">
    <property type="entry name" value="CHELATASE-RELATED"/>
    <property type="match status" value="1"/>
</dbReference>
<dbReference type="InterPro" id="IPR027417">
    <property type="entry name" value="P-loop_NTPase"/>
</dbReference>
<feature type="domain" description="AAA+ ATPase" evidence="2">
    <location>
        <begin position="29"/>
        <end position="179"/>
    </location>
</feature>
<evidence type="ECO:0000313" key="3">
    <source>
        <dbReference type="EMBL" id="MBE9399656.1"/>
    </source>
</evidence>
<feature type="compositionally biased region" description="Pro residues" evidence="1">
    <location>
        <begin position="291"/>
        <end position="304"/>
    </location>
</feature>
<dbReference type="Pfam" id="PF07728">
    <property type="entry name" value="AAA_5"/>
    <property type="match status" value="1"/>
</dbReference>
<gene>
    <name evidence="3" type="ORF">IOQ59_20525</name>
</gene>
<dbReference type="Proteomes" id="UP000640333">
    <property type="component" value="Unassembled WGS sequence"/>
</dbReference>
<keyword evidence="3" id="KW-0067">ATP-binding</keyword>
<dbReference type="InterPro" id="IPR036465">
    <property type="entry name" value="vWFA_dom_sf"/>
</dbReference>
<dbReference type="Gene3D" id="1.10.8.80">
    <property type="entry name" value="Magnesium chelatase subunit I, C-Terminal domain"/>
    <property type="match status" value="1"/>
</dbReference>
<dbReference type="SUPFAM" id="SSF53300">
    <property type="entry name" value="vWA-like"/>
    <property type="match status" value="1"/>
</dbReference>
<keyword evidence="4" id="KW-1185">Reference proteome</keyword>
<dbReference type="EMBL" id="JADEYS010000032">
    <property type="protein sequence ID" value="MBE9399656.1"/>
    <property type="molecule type" value="Genomic_DNA"/>
</dbReference>
<dbReference type="Gene3D" id="3.40.50.300">
    <property type="entry name" value="P-loop containing nucleotide triphosphate hydrolases"/>
    <property type="match status" value="1"/>
</dbReference>
<dbReference type="InterPro" id="IPR011704">
    <property type="entry name" value="ATPase_dyneun-rel_AAA"/>
</dbReference>
<organism evidence="3 4">
    <name type="scientific">Pontibacterium sinense</name>
    <dbReference type="NCBI Taxonomy" id="2781979"/>
    <lineage>
        <taxon>Bacteria</taxon>
        <taxon>Pseudomonadati</taxon>
        <taxon>Pseudomonadota</taxon>
        <taxon>Gammaproteobacteria</taxon>
        <taxon>Oceanospirillales</taxon>
        <taxon>Oceanospirillaceae</taxon>
        <taxon>Pontibacterium</taxon>
    </lineage>
</organism>
<dbReference type="SMART" id="SM00382">
    <property type="entry name" value="AAA"/>
    <property type="match status" value="1"/>
</dbReference>
<comment type="caution">
    <text evidence="3">The sequence shown here is derived from an EMBL/GenBank/DDBJ whole genome shotgun (WGS) entry which is preliminary data.</text>
</comment>
<feature type="region of interest" description="Disordered" evidence="1">
    <location>
        <begin position="286"/>
        <end position="343"/>
    </location>
</feature>
<dbReference type="GO" id="GO:0005524">
    <property type="term" value="F:ATP binding"/>
    <property type="evidence" value="ECO:0007669"/>
    <property type="project" value="UniProtKB-KW"/>
</dbReference>
<evidence type="ECO:0000259" key="2">
    <source>
        <dbReference type="SMART" id="SM00382"/>
    </source>
</evidence>
<protein>
    <submittedName>
        <fullName evidence="3">ATP-binding protein</fullName>
    </submittedName>
</protein>
<name>A0A8J7K938_9GAMM</name>
<dbReference type="RefSeq" id="WP_193955346.1">
    <property type="nucleotide sequence ID" value="NZ_JADEYS010000032.1"/>
</dbReference>